<proteinExistence type="predicted"/>
<evidence type="ECO:0000256" key="1">
    <source>
        <dbReference type="SAM" id="MobiDB-lite"/>
    </source>
</evidence>
<keyword evidence="3" id="KW-1185">Reference proteome</keyword>
<feature type="compositionally biased region" description="Acidic residues" evidence="1">
    <location>
        <begin position="103"/>
        <end position="116"/>
    </location>
</feature>
<feature type="non-terminal residue" evidence="2">
    <location>
        <position position="161"/>
    </location>
</feature>
<feature type="compositionally biased region" description="Basic and acidic residues" evidence="1">
    <location>
        <begin position="117"/>
        <end position="126"/>
    </location>
</feature>
<comment type="caution">
    <text evidence="2">The sequence shown here is derived from an EMBL/GenBank/DDBJ whole genome shotgun (WGS) entry which is preliminary data.</text>
</comment>
<gene>
    <name evidence="2" type="ORF">THAOC_37302</name>
</gene>
<dbReference type="Proteomes" id="UP000266841">
    <property type="component" value="Unassembled WGS sequence"/>
</dbReference>
<sequence length="161" mass="16939">MRSSRGILDSSGRDASGGKVGRRSRSADYRAAFGSAFRVVSPSSLAAGRRRTKGRPGEMREDPPEMFDAAPHAPAYTTAGDPPVAGEGDEADRPDREGAAVVSDDEDDDGSDADFDEIARPWKDGTWDGPPGARAEPAAGLGRRHRLGVGEGHRLGVGRGR</sequence>
<evidence type="ECO:0000313" key="2">
    <source>
        <dbReference type="EMBL" id="EJK44181.1"/>
    </source>
</evidence>
<dbReference type="AlphaFoldDB" id="K0R6H8"/>
<name>K0R6H8_THAOC</name>
<accession>K0R6H8</accession>
<dbReference type="EMBL" id="AGNL01050068">
    <property type="protein sequence ID" value="EJK44181.1"/>
    <property type="molecule type" value="Genomic_DNA"/>
</dbReference>
<protein>
    <submittedName>
        <fullName evidence="2">Uncharacterized protein</fullName>
    </submittedName>
</protein>
<feature type="region of interest" description="Disordered" evidence="1">
    <location>
        <begin position="1"/>
        <end position="26"/>
    </location>
</feature>
<organism evidence="2 3">
    <name type="scientific">Thalassiosira oceanica</name>
    <name type="common">Marine diatom</name>
    <dbReference type="NCBI Taxonomy" id="159749"/>
    <lineage>
        <taxon>Eukaryota</taxon>
        <taxon>Sar</taxon>
        <taxon>Stramenopiles</taxon>
        <taxon>Ochrophyta</taxon>
        <taxon>Bacillariophyta</taxon>
        <taxon>Coscinodiscophyceae</taxon>
        <taxon>Thalassiosirophycidae</taxon>
        <taxon>Thalassiosirales</taxon>
        <taxon>Thalassiosiraceae</taxon>
        <taxon>Thalassiosira</taxon>
    </lineage>
</organism>
<reference evidence="2 3" key="1">
    <citation type="journal article" date="2012" name="Genome Biol.">
        <title>Genome and low-iron response of an oceanic diatom adapted to chronic iron limitation.</title>
        <authorList>
            <person name="Lommer M."/>
            <person name="Specht M."/>
            <person name="Roy A.S."/>
            <person name="Kraemer L."/>
            <person name="Andreson R."/>
            <person name="Gutowska M.A."/>
            <person name="Wolf J."/>
            <person name="Bergner S.V."/>
            <person name="Schilhabel M.B."/>
            <person name="Klostermeier U.C."/>
            <person name="Beiko R.G."/>
            <person name="Rosenstiel P."/>
            <person name="Hippler M."/>
            <person name="Laroche J."/>
        </authorList>
    </citation>
    <scope>NUCLEOTIDE SEQUENCE [LARGE SCALE GENOMIC DNA]</scope>
    <source>
        <strain evidence="2 3">CCMP1005</strain>
    </source>
</reference>
<evidence type="ECO:0000313" key="3">
    <source>
        <dbReference type="Proteomes" id="UP000266841"/>
    </source>
</evidence>
<feature type="region of interest" description="Disordered" evidence="1">
    <location>
        <begin position="40"/>
        <end position="161"/>
    </location>
</feature>
<feature type="compositionally biased region" description="Low complexity" evidence="1">
    <location>
        <begin position="129"/>
        <end position="141"/>
    </location>
</feature>